<dbReference type="EC" id="5.1.3.14" evidence="3"/>
<evidence type="ECO:0000256" key="2">
    <source>
        <dbReference type="ARBA" id="ARBA00038209"/>
    </source>
</evidence>
<comment type="similarity">
    <text evidence="2 4">Belongs to the UDP-N-acetylglucosamine 2-epimerase family.</text>
</comment>
<evidence type="ECO:0000256" key="4">
    <source>
        <dbReference type="RuleBase" id="RU003513"/>
    </source>
</evidence>
<dbReference type="Gene3D" id="3.40.50.2000">
    <property type="entry name" value="Glycogen Phosphorylase B"/>
    <property type="match status" value="2"/>
</dbReference>
<sequence length="369" mass="41609">MKILLCFGTRPEAIKMAPLYHQLKKDAFFDVKVCVTAQHREMLDQVLDFFEITPDYDLDLMEKSQTLNELSARILSGINTVFLEAKPDLICVHGDTTTSSIVALAAFHLKIKIAHIEAGLRTYNKKSPFPEEMNRQITGRLADYHFAPTTESLNNLLEEKVANTSVFNVGNTVIDALLWAKNKISNKYTNKEVEAFSNKIDASKKLVLVTGHRRENFGAGFENLCDALLELSYREDVQIVYPVHLNPNVLEPVNNKLSQRENIFLLPPADYPFFIWLMQNSFLIISDSGGIQEEAPTLGKPVLVTRNETERQEGVADGFSFLVGTDKQKIVEKATDLLDHFKGFSNKNNPYGDGLTCEKIAETLKHLNQ</sequence>
<evidence type="ECO:0000313" key="6">
    <source>
        <dbReference type="EMBL" id="MBC5833326.1"/>
    </source>
</evidence>
<dbReference type="SUPFAM" id="SSF53756">
    <property type="entry name" value="UDP-Glycosyltransferase/glycogen phosphorylase"/>
    <property type="match status" value="1"/>
</dbReference>
<dbReference type="Pfam" id="PF02350">
    <property type="entry name" value="Epimerase_2"/>
    <property type="match status" value="1"/>
</dbReference>
<protein>
    <recommendedName>
        <fullName evidence="3">UDP-N-acetylglucosamine 2-epimerase (non-hydrolyzing)</fullName>
        <ecNumber evidence="3">5.1.3.14</ecNumber>
    </recommendedName>
</protein>
<feature type="domain" description="UDP-N-acetylglucosamine 2-epimerase" evidence="5">
    <location>
        <begin position="22"/>
        <end position="365"/>
    </location>
</feature>
<dbReference type="NCBIfam" id="TIGR00236">
    <property type="entry name" value="wecB"/>
    <property type="match status" value="1"/>
</dbReference>
<dbReference type="EMBL" id="JACRUN010000001">
    <property type="protein sequence ID" value="MBC5833326.1"/>
    <property type="molecule type" value="Genomic_DNA"/>
</dbReference>
<evidence type="ECO:0000256" key="1">
    <source>
        <dbReference type="ARBA" id="ARBA00023235"/>
    </source>
</evidence>
<name>A0ABR7IU80_9FLAO</name>
<dbReference type="PANTHER" id="PTHR43174:SF2">
    <property type="entry name" value="UDP-N-ACETYLGLUCOSAMINE 2-EPIMERASE"/>
    <property type="match status" value="1"/>
</dbReference>
<evidence type="ECO:0000313" key="7">
    <source>
        <dbReference type="Proteomes" id="UP000605990"/>
    </source>
</evidence>
<dbReference type="PANTHER" id="PTHR43174">
    <property type="entry name" value="UDP-N-ACETYLGLUCOSAMINE 2-EPIMERASE"/>
    <property type="match status" value="1"/>
</dbReference>
<accession>A0ABR7IU80</accession>
<dbReference type="GO" id="GO:0008761">
    <property type="term" value="F:UDP-N-acetylglucosamine 2-epimerase activity"/>
    <property type="evidence" value="ECO:0007669"/>
    <property type="project" value="UniProtKB-EC"/>
</dbReference>
<dbReference type="CDD" id="cd03786">
    <property type="entry name" value="GTB_UDP-GlcNAc_2-Epimerase"/>
    <property type="match status" value="1"/>
</dbReference>
<dbReference type="InterPro" id="IPR029767">
    <property type="entry name" value="WecB-like"/>
</dbReference>
<dbReference type="Proteomes" id="UP000605990">
    <property type="component" value="Unassembled WGS sequence"/>
</dbReference>
<keyword evidence="7" id="KW-1185">Reference proteome</keyword>
<evidence type="ECO:0000256" key="3">
    <source>
        <dbReference type="ARBA" id="ARBA00038858"/>
    </source>
</evidence>
<keyword evidence="1 4" id="KW-0413">Isomerase</keyword>
<gene>
    <name evidence="6" type="primary">wecB</name>
    <name evidence="6" type="ORF">H8R27_00370</name>
</gene>
<comment type="caution">
    <text evidence="6">The sequence shown here is derived from an EMBL/GenBank/DDBJ whole genome shotgun (WGS) entry which is preliminary data.</text>
</comment>
<reference evidence="6 7" key="1">
    <citation type="submission" date="2020-08" db="EMBL/GenBank/DDBJ databases">
        <title>Description of novel Flavobacterium F-408 isolate.</title>
        <authorList>
            <person name="Saticioglu I.B."/>
            <person name="Duman M."/>
            <person name="Altun S."/>
        </authorList>
    </citation>
    <scope>NUCLEOTIDE SEQUENCE [LARGE SCALE GENOMIC DNA]</scope>
    <source>
        <strain evidence="6 7">F-408</strain>
    </source>
</reference>
<dbReference type="RefSeq" id="WP_166124581.1">
    <property type="nucleotide sequence ID" value="NZ_JAANOQ010000001.1"/>
</dbReference>
<evidence type="ECO:0000259" key="5">
    <source>
        <dbReference type="Pfam" id="PF02350"/>
    </source>
</evidence>
<organism evidence="6 7">
    <name type="scientific">Flavobacterium bernardetii</name>
    <dbReference type="NCBI Taxonomy" id="2813823"/>
    <lineage>
        <taxon>Bacteria</taxon>
        <taxon>Pseudomonadati</taxon>
        <taxon>Bacteroidota</taxon>
        <taxon>Flavobacteriia</taxon>
        <taxon>Flavobacteriales</taxon>
        <taxon>Flavobacteriaceae</taxon>
        <taxon>Flavobacterium</taxon>
    </lineage>
</organism>
<proteinExistence type="inferred from homology"/>
<dbReference type="InterPro" id="IPR003331">
    <property type="entry name" value="UDP_GlcNAc_Epimerase_2_dom"/>
</dbReference>